<dbReference type="PANTHER" id="PTHR24061:SF0">
    <property type="entry name" value="C-FAMILY ODORANT RECEPTOR OLFCT1"/>
    <property type="match status" value="1"/>
</dbReference>
<evidence type="ECO:0000256" key="10">
    <source>
        <dbReference type="ARBA" id="ARBA00023224"/>
    </source>
</evidence>
<evidence type="ECO:0000313" key="14">
    <source>
        <dbReference type="Proteomes" id="UP000694569"/>
    </source>
</evidence>
<feature type="transmembrane region" description="Helical" evidence="11">
    <location>
        <begin position="500"/>
        <end position="524"/>
    </location>
</feature>
<dbReference type="InterPro" id="IPR017978">
    <property type="entry name" value="GPCR_3_C"/>
</dbReference>
<protein>
    <recommendedName>
        <fullName evidence="12">G-protein coupled receptors family 3 profile domain-containing protein</fullName>
    </recommendedName>
</protein>
<evidence type="ECO:0000256" key="2">
    <source>
        <dbReference type="ARBA" id="ARBA00022475"/>
    </source>
</evidence>
<feature type="transmembrane region" description="Helical" evidence="11">
    <location>
        <begin position="536"/>
        <end position="559"/>
    </location>
</feature>
<dbReference type="Proteomes" id="UP000694569">
    <property type="component" value="Unplaced"/>
</dbReference>
<dbReference type="PANTHER" id="PTHR24061">
    <property type="entry name" value="CALCIUM-SENSING RECEPTOR-RELATED"/>
    <property type="match status" value="1"/>
</dbReference>
<sequence length="766" mass="86010">MFKFAVDEINRSPALLPNLTLGFQVYDSCTGLQQELDGTLKLITGQEEGIPNYNCKNYPPISVVIGHSISTFTILNAHILGLYRHPQISHLSSSSLLSDKTQFPSFFRTIPSDTFQSKSLAQLVLHFGWTWVGLVAVDDEYGYQGIQVIKQELLRGGACIAFTEYVMINTFSQASRLTNIMKQSTANVIIFFVKELDVVPFFNEMLRGSLTGKTFVACDGWSLSNFLSAAKYSPLLSGSIGLTFHSATIKGFGTFLNGIRPFDSYESPWTKIFWETAFGCKFLNNLTLTETWETSSWCTGNESLKTILDSKYDESIFTSSYNLYNAIHVIAKSLHNMQSCQKNKGPFRNGSCTDVQHFKPWQLSHYIQKVKLKLSDERELFFDKNGDSPAVYDILNWQTNPDGTIRQVKVGIYDNTRSSSTMAQQYFFKFDLQIPASVCTPSCLVGFRKMPRVHMPVCCFECVHCPLGEISYRTGECFCGASKDRCHPKNREFLSFEEPLGAALSATSIFSSLLPAFIIGLFMCYKNTPIVKANNFSLSCLLLISMSLCFLSSLAFIGYPQPEKCLFRQVTFGTVFTLCVSCILAKTFMVVFAFMASKPGSGLKRWASPRVSYMIVALFSFLQLVLCISWISLSPPFPEDNIQAQPEIIIVECNEGSPTAFWCMLGYLGLLATISFIVAFLARRLPDSFNEAKFITFSMLAFLSVWVSYIPASLRSTGKYTVAMEVFAILSSSWALVICMFVPKCYIILFRPDVNSKEHLMGKHKR</sequence>
<dbReference type="Pfam" id="PF00003">
    <property type="entry name" value="7tm_3"/>
    <property type="match status" value="1"/>
</dbReference>
<keyword evidence="14" id="KW-1185">Reference proteome</keyword>
<evidence type="ECO:0000256" key="4">
    <source>
        <dbReference type="ARBA" id="ARBA00022729"/>
    </source>
</evidence>
<reference evidence="13" key="1">
    <citation type="submission" date="2025-08" db="UniProtKB">
        <authorList>
            <consortium name="Ensembl"/>
        </authorList>
    </citation>
    <scope>IDENTIFICATION</scope>
</reference>
<keyword evidence="2" id="KW-1003">Cell membrane</keyword>
<organism evidence="13 14">
    <name type="scientific">Leptobrachium leishanense</name>
    <name type="common">Leishan spiny toad</name>
    <dbReference type="NCBI Taxonomy" id="445787"/>
    <lineage>
        <taxon>Eukaryota</taxon>
        <taxon>Metazoa</taxon>
        <taxon>Chordata</taxon>
        <taxon>Craniata</taxon>
        <taxon>Vertebrata</taxon>
        <taxon>Euteleostomi</taxon>
        <taxon>Amphibia</taxon>
        <taxon>Batrachia</taxon>
        <taxon>Anura</taxon>
        <taxon>Pelobatoidea</taxon>
        <taxon>Megophryidae</taxon>
        <taxon>Leptobrachium</taxon>
    </lineage>
</organism>
<comment type="subcellular location">
    <subcellularLocation>
        <location evidence="1">Cell membrane</location>
        <topology evidence="1">Multi-pass membrane protein</topology>
    </subcellularLocation>
</comment>
<keyword evidence="9" id="KW-0325">Glycoprotein</keyword>
<dbReference type="FunFam" id="3.40.50.2300:FF:000016">
    <property type="entry name" value="Taste 1 receptor member 2"/>
    <property type="match status" value="1"/>
</dbReference>
<feature type="transmembrane region" description="Helical" evidence="11">
    <location>
        <begin position="694"/>
        <end position="714"/>
    </location>
</feature>
<reference evidence="13" key="2">
    <citation type="submission" date="2025-09" db="UniProtKB">
        <authorList>
            <consortium name="Ensembl"/>
        </authorList>
    </citation>
    <scope>IDENTIFICATION</scope>
</reference>
<evidence type="ECO:0000256" key="8">
    <source>
        <dbReference type="ARBA" id="ARBA00023170"/>
    </source>
</evidence>
<feature type="transmembrane region" description="Helical" evidence="11">
    <location>
        <begin position="615"/>
        <end position="633"/>
    </location>
</feature>
<keyword evidence="6" id="KW-0297">G-protein coupled receptor</keyword>
<dbReference type="PRINTS" id="PR01535">
    <property type="entry name" value="VOMERONASL2R"/>
</dbReference>
<dbReference type="InterPro" id="IPR038550">
    <property type="entry name" value="GPCR_3_9-Cys_sf"/>
</dbReference>
<dbReference type="PROSITE" id="PS00981">
    <property type="entry name" value="G_PROTEIN_RECEP_F3_3"/>
    <property type="match status" value="1"/>
</dbReference>
<dbReference type="InterPro" id="IPR028082">
    <property type="entry name" value="Peripla_BP_I"/>
</dbReference>
<dbReference type="InterPro" id="IPR000337">
    <property type="entry name" value="GPCR_3"/>
</dbReference>
<dbReference type="GeneTree" id="ENSGT00950000182788"/>
<keyword evidence="8" id="KW-0675">Receptor</keyword>
<keyword evidence="5 11" id="KW-1133">Transmembrane helix</keyword>
<dbReference type="InterPro" id="IPR004073">
    <property type="entry name" value="GPCR_3_vmron_rcpt_2"/>
</dbReference>
<dbReference type="Pfam" id="PF01094">
    <property type="entry name" value="ANF_receptor"/>
    <property type="match status" value="1"/>
</dbReference>
<proteinExistence type="predicted"/>
<evidence type="ECO:0000256" key="3">
    <source>
        <dbReference type="ARBA" id="ARBA00022692"/>
    </source>
</evidence>
<evidence type="ECO:0000256" key="6">
    <source>
        <dbReference type="ARBA" id="ARBA00023040"/>
    </source>
</evidence>
<feature type="transmembrane region" description="Helical" evidence="11">
    <location>
        <begin position="571"/>
        <end position="594"/>
    </location>
</feature>
<evidence type="ECO:0000256" key="1">
    <source>
        <dbReference type="ARBA" id="ARBA00004651"/>
    </source>
</evidence>
<dbReference type="GO" id="GO:0004930">
    <property type="term" value="F:G protein-coupled receptor activity"/>
    <property type="evidence" value="ECO:0007669"/>
    <property type="project" value="UniProtKB-KW"/>
</dbReference>
<evidence type="ECO:0000259" key="12">
    <source>
        <dbReference type="PROSITE" id="PS50259"/>
    </source>
</evidence>
<keyword evidence="10" id="KW-0807">Transducer</keyword>
<dbReference type="InterPro" id="IPR001828">
    <property type="entry name" value="ANF_lig-bd_rcpt"/>
</dbReference>
<feature type="transmembrane region" description="Helical" evidence="11">
    <location>
        <begin position="659"/>
        <end position="682"/>
    </location>
</feature>
<keyword evidence="7 11" id="KW-0472">Membrane</keyword>
<dbReference type="AlphaFoldDB" id="A0A8C5PDJ4"/>
<evidence type="ECO:0000256" key="5">
    <source>
        <dbReference type="ARBA" id="ARBA00022989"/>
    </source>
</evidence>
<dbReference type="OrthoDB" id="5984008at2759"/>
<name>A0A8C5PDJ4_9ANUR</name>
<dbReference type="Ensembl" id="ENSLLET00000015682.1">
    <property type="protein sequence ID" value="ENSLLEP00000015102.1"/>
    <property type="gene ID" value="ENSLLEG00000009524.1"/>
</dbReference>
<dbReference type="GO" id="GO:0005886">
    <property type="term" value="C:plasma membrane"/>
    <property type="evidence" value="ECO:0007669"/>
    <property type="project" value="UniProtKB-SubCell"/>
</dbReference>
<dbReference type="Gene3D" id="3.40.50.2300">
    <property type="match status" value="2"/>
</dbReference>
<dbReference type="PRINTS" id="PR00248">
    <property type="entry name" value="GPCRMGR"/>
</dbReference>
<feature type="transmembrane region" description="Helical" evidence="11">
    <location>
        <begin position="726"/>
        <end position="749"/>
    </location>
</feature>
<dbReference type="PROSITE" id="PS50259">
    <property type="entry name" value="G_PROTEIN_RECEP_F3_4"/>
    <property type="match status" value="1"/>
</dbReference>
<keyword evidence="4" id="KW-0732">Signal</keyword>
<evidence type="ECO:0000256" key="11">
    <source>
        <dbReference type="SAM" id="Phobius"/>
    </source>
</evidence>
<dbReference type="Gene3D" id="2.10.50.30">
    <property type="entry name" value="GPCR, family 3, nine cysteines domain"/>
    <property type="match status" value="1"/>
</dbReference>
<dbReference type="InterPro" id="IPR017979">
    <property type="entry name" value="GPCR_3_CS"/>
</dbReference>
<keyword evidence="3 11" id="KW-0812">Transmembrane</keyword>
<dbReference type="CDD" id="cd15283">
    <property type="entry name" value="7tmC_V2R_pheromone"/>
    <property type="match status" value="1"/>
</dbReference>
<evidence type="ECO:0000256" key="9">
    <source>
        <dbReference type="ARBA" id="ARBA00023180"/>
    </source>
</evidence>
<dbReference type="SUPFAM" id="SSF53822">
    <property type="entry name" value="Periplasmic binding protein-like I"/>
    <property type="match status" value="1"/>
</dbReference>
<evidence type="ECO:0000256" key="7">
    <source>
        <dbReference type="ARBA" id="ARBA00023136"/>
    </source>
</evidence>
<accession>A0A8C5PDJ4</accession>
<evidence type="ECO:0000313" key="13">
    <source>
        <dbReference type="Ensembl" id="ENSLLEP00000015102.1"/>
    </source>
</evidence>
<feature type="domain" description="G-protein coupled receptors family 3 profile" evidence="12">
    <location>
        <begin position="500"/>
        <end position="764"/>
    </location>
</feature>
<dbReference type="InterPro" id="IPR000068">
    <property type="entry name" value="GPCR_3_Ca_sens_rcpt-rel"/>
</dbReference>